<comment type="caution">
    <text evidence="1">The sequence shown here is derived from an EMBL/GenBank/DDBJ whole genome shotgun (WGS) entry which is preliminary data.</text>
</comment>
<evidence type="ECO:0000313" key="1">
    <source>
        <dbReference type="EMBL" id="KJU85053.1"/>
    </source>
</evidence>
<sequence length="274" mass="31116">MLSKRVTSLTGLLTLMAFVCVSCVSEPVRKDGASQERFYTGQQAEVVDILRQSRQEMLNKNVDRALALTNAAMKKSEAMKDDVMRLSCGFWVMMILSNADEPGSLVDSIPKELLISDRFETLFYGYLLVMYDANAFDLRGKDLLEMFFASRESAGNQFEFGTLFTEELQKAGEAKLANMVDTMFKSYIALIKAYKDKDNNKIGEYKLKVIDSCDKVVSLMDDSKVHQDKKEELLVHRILALHIKLIVVGFDRDMPAYEQAARKHAEVFAMLMPR</sequence>
<dbReference type="AlphaFoldDB" id="A0A0F3GWJ8"/>
<dbReference type="Proteomes" id="UP000033423">
    <property type="component" value="Unassembled WGS sequence"/>
</dbReference>
<dbReference type="EMBL" id="LACI01001177">
    <property type="protein sequence ID" value="KJU85053.1"/>
    <property type="molecule type" value="Genomic_DNA"/>
</dbReference>
<reference evidence="1 2" key="1">
    <citation type="submission" date="2015-02" db="EMBL/GenBank/DDBJ databases">
        <title>Single-cell genomics of uncultivated deep-branching MTB reveals a conserved set of magnetosome genes.</title>
        <authorList>
            <person name="Kolinko S."/>
            <person name="Richter M."/>
            <person name="Glockner F.O."/>
            <person name="Brachmann A."/>
            <person name="Schuler D."/>
        </authorList>
    </citation>
    <scope>NUCLEOTIDE SEQUENCE [LARGE SCALE GENOMIC DNA]</scope>
    <source>
        <strain evidence="1">TM-1</strain>
    </source>
</reference>
<accession>A0A0F3GWJ8</accession>
<organism evidence="1 2">
    <name type="scientific">Candidatus Magnetobacterium bavaricum</name>
    <dbReference type="NCBI Taxonomy" id="29290"/>
    <lineage>
        <taxon>Bacteria</taxon>
        <taxon>Pseudomonadati</taxon>
        <taxon>Nitrospirota</taxon>
        <taxon>Thermodesulfovibrionia</taxon>
        <taxon>Thermodesulfovibrionales</taxon>
        <taxon>Candidatus Magnetobacteriaceae</taxon>
        <taxon>Candidatus Magnetobacterium</taxon>
    </lineage>
</organism>
<evidence type="ECO:0000313" key="2">
    <source>
        <dbReference type="Proteomes" id="UP000033423"/>
    </source>
</evidence>
<protein>
    <submittedName>
        <fullName evidence="1">Secreted protein</fullName>
    </submittedName>
</protein>
<name>A0A0F3GWJ8_9BACT</name>
<gene>
    <name evidence="1" type="ORF">MBAV_002752</name>
</gene>
<keyword evidence="2" id="KW-1185">Reference proteome</keyword>
<proteinExistence type="predicted"/>